<accession>A0ACC1HM14</accession>
<dbReference type="EMBL" id="JAMZIH010002330">
    <property type="protein sequence ID" value="KAJ1677519.1"/>
    <property type="molecule type" value="Genomic_DNA"/>
</dbReference>
<name>A0ACC1HM14_9FUNG</name>
<organism evidence="1 2">
    <name type="scientific">Spiromyces aspiralis</name>
    <dbReference type="NCBI Taxonomy" id="68401"/>
    <lineage>
        <taxon>Eukaryota</taxon>
        <taxon>Fungi</taxon>
        <taxon>Fungi incertae sedis</taxon>
        <taxon>Zoopagomycota</taxon>
        <taxon>Kickxellomycotina</taxon>
        <taxon>Kickxellomycetes</taxon>
        <taxon>Kickxellales</taxon>
        <taxon>Kickxellaceae</taxon>
        <taxon>Spiromyces</taxon>
    </lineage>
</organism>
<dbReference type="Proteomes" id="UP001145114">
    <property type="component" value="Unassembled WGS sequence"/>
</dbReference>
<evidence type="ECO:0000313" key="2">
    <source>
        <dbReference type="Proteomes" id="UP001145114"/>
    </source>
</evidence>
<comment type="caution">
    <text evidence="1">The sequence shown here is derived from an EMBL/GenBank/DDBJ whole genome shotgun (WGS) entry which is preliminary data.</text>
</comment>
<sequence length="321" mass="35824">MQSPELALLSLPFDVLGKALHYLDLRSLLVLAQANRQFNYIVYNTSHLWYRLDLLLFRRSLRDEDFRALTDRVAAFVRNIDLTGCNMVTVKSIRRFIAKGRLEKLVIKGHCQLGDISSLASPACSRGGTLGLTQSVGGDQTFVCPTVRHVDFSHSSQPLIDEESLRWYAERFPNLRWLSVAHTPIGARVGGTLRQCVHLEWLDVSGTSVGEADDVEKLARGCPKLKGLVMSECVSVDDRGLEVLGRWAENLETLVIDGCRRVSNRGVLILGGCRQLRYLNIRNCRDVDPAALNQLSQVTALEKALGPLGKWRFWVKSGVPA</sequence>
<protein>
    <submittedName>
        <fullName evidence="1">Uncharacterized protein</fullName>
    </submittedName>
</protein>
<keyword evidence="2" id="KW-1185">Reference proteome</keyword>
<gene>
    <name evidence="1" type="ORF">EV182_006001</name>
</gene>
<reference evidence="1" key="1">
    <citation type="submission" date="2022-06" db="EMBL/GenBank/DDBJ databases">
        <title>Phylogenomic reconstructions and comparative analyses of Kickxellomycotina fungi.</title>
        <authorList>
            <person name="Reynolds N.K."/>
            <person name="Stajich J.E."/>
            <person name="Barry K."/>
            <person name="Grigoriev I.V."/>
            <person name="Crous P."/>
            <person name="Smith M.E."/>
        </authorList>
    </citation>
    <scope>NUCLEOTIDE SEQUENCE</scope>
    <source>
        <strain evidence="1">RSA 2271</strain>
    </source>
</reference>
<evidence type="ECO:0000313" key="1">
    <source>
        <dbReference type="EMBL" id="KAJ1677519.1"/>
    </source>
</evidence>
<proteinExistence type="predicted"/>